<feature type="transmembrane region" description="Helical" evidence="1">
    <location>
        <begin position="173"/>
        <end position="191"/>
    </location>
</feature>
<evidence type="ECO:0000256" key="1">
    <source>
        <dbReference type="SAM" id="Phobius"/>
    </source>
</evidence>
<feature type="transmembrane region" description="Helical" evidence="1">
    <location>
        <begin position="139"/>
        <end position="161"/>
    </location>
</feature>
<name>A0A1X0CS43_9MYCO</name>
<organism evidence="2 3">
    <name type="scientific">Mycolicibacterium elephantis</name>
    <dbReference type="NCBI Taxonomy" id="81858"/>
    <lineage>
        <taxon>Bacteria</taxon>
        <taxon>Bacillati</taxon>
        <taxon>Actinomycetota</taxon>
        <taxon>Actinomycetes</taxon>
        <taxon>Mycobacteriales</taxon>
        <taxon>Mycobacteriaceae</taxon>
        <taxon>Mycolicibacterium</taxon>
    </lineage>
</organism>
<keyword evidence="1" id="KW-0812">Transmembrane</keyword>
<sequence length="208" mass="22792">MNTTARHELSKWPNTPVSTVLIASVVTAAILGLGYLAFGLITMLIFTAGFVGGLLLWFLLPSRGSWAGIKWPYWIALVLFLAHRVEENRMGFFPFLAEVTGEATPKVSSVPLLLLLALSVGAWLLVPVLMVRGLPFGRYLAWTFFASIGITELAHFVVFPWFRDSGVDYVPGMWTVIALPPVAWLGMWRLARGTSSKPDLIAATGSLT</sequence>
<feature type="transmembrane region" description="Helical" evidence="1">
    <location>
        <begin position="12"/>
        <end position="31"/>
    </location>
</feature>
<dbReference type="Proteomes" id="UP000192772">
    <property type="component" value="Unassembled WGS sequence"/>
</dbReference>
<accession>A0A1X0CS43</accession>
<gene>
    <name evidence="2" type="ORF">BST23_19305</name>
</gene>
<evidence type="ECO:0008006" key="4">
    <source>
        <dbReference type="Google" id="ProtNLM"/>
    </source>
</evidence>
<protein>
    <recommendedName>
        <fullName evidence="4">HXXEE domain-containing protein</fullName>
    </recommendedName>
</protein>
<evidence type="ECO:0000313" key="2">
    <source>
        <dbReference type="EMBL" id="ORA62903.1"/>
    </source>
</evidence>
<feature type="transmembrane region" description="Helical" evidence="1">
    <location>
        <begin position="37"/>
        <end position="60"/>
    </location>
</feature>
<dbReference type="Pfam" id="PF13787">
    <property type="entry name" value="HXXEE"/>
    <property type="match status" value="1"/>
</dbReference>
<dbReference type="AlphaFoldDB" id="A0A1X0CS43"/>
<comment type="caution">
    <text evidence="2">The sequence shown here is derived from an EMBL/GenBank/DDBJ whole genome shotgun (WGS) entry which is preliminary data.</text>
</comment>
<dbReference type="EMBL" id="MVHP01000025">
    <property type="protein sequence ID" value="ORA62903.1"/>
    <property type="molecule type" value="Genomic_DNA"/>
</dbReference>
<keyword evidence="1" id="KW-1133">Transmembrane helix</keyword>
<dbReference type="InterPro" id="IPR025671">
    <property type="entry name" value="HXXEE"/>
</dbReference>
<feature type="transmembrane region" description="Helical" evidence="1">
    <location>
        <begin position="112"/>
        <end position="132"/>
    </location>
</feature>
<keyword evidence="1" id="KW-0472">Membrane</keyword>
<reference evidence="2 3" key="1">
    <citation type="submission" date="2017-02" db="EMBL/GenBank/DDBJ databases">
        <title>The new phylogeny of genus Mycobacterium.</title>
        <authorList>
            <person name="Tortoli E."/>
            <person name="Trovato A."/>
            <person name="Cirillo D.M."/>
        </authorList>
    </citation>
    <scope>NUCLEOTIDE SEQUENCE [LARGE SCALE GENOMIC DNA]</scope>
    <source>
        <strain evidence="2 3">FI-09383</strain>
    </source>
</reference>
<evidence type="ECO:0000313" key="3">
    <source>
        <dbReference type="Proteomes" id="UP000192772"/>
    </source>
</evidence>
<proteinExistence type="predicted"/>